<comment type="similarity">
    <text evidence="2">Belongs to the ATPase alpha/beta chains family.</text>
</comment>
<evidence type="ECO:0000256" key="4">
    <source>
        <dbReference type="ARBA" id="ARBA00022741"/>
    </source>
</evidence>
<keyword evidence="4" id="KW-0547">Nucleotide-binding</keyword>
<proteinExistence type="inferred from homology"/>
<evidence type="ECO:0000256" key="10">
    <source>
        <dbReference type="ARBA" id="ARBA00023310"/>
    </source>
</evidence>
<evidence type="ECO:0000256" key="3">
    <source>
        <dbReference type="ARBA" id="ARBA00022448"/>
    </source>
</evidence>
<dbReference type="Pfam" id="PF00006">
    <property type="entry name" value="ATP-synt_ab"/>
    <property type="match status" value="1"/>
</dbReference>
<dbReference type="Pfam" id="PF22919">
    <property type="entry name" value="ATP-synt_VA_C"/>
    <property type="match status" value="1"/>
</dbReference>
<dbReference type="InterPro" id="IPR055190">
    <property type="entry name" value="ATP-synt_VA_C"/>
</dbReference>
<dbReference type="SUPFAM" id="SSF47917">
    <property type="entry name" value="C-terminal domain of alpha and beta subunits of F1 ATP synthase"/>
    <property type="match status" value="1"/>
</dbReference>
<keyword evidence="8" id="KW-0472">Membrane</keyword>
<dbReference type="GO" id="GO:0045259">
    <property type="term" value="C:proton-transporting ATP synthase complex"/>
    <property type="evidence" value="ECO:0007669"/>
    <property type="project" value="UniProtKB-KW"/>
</dbReference>
<evidence type="ECO:0000313" key="14">
    <source>
        <dbReference type="Proteomes" id="UP000176863"/>
    </source>
</evidence>
<comment type="subcellular location">
    <subcellularLocation>
        <location evidence="1">Membrane</location>
    </subcellularLocation>
</comment>
<evidence type="ECO:0000256" key="8">
    <source>
        <dbReference type="ARBA" id="ARBA00023136"/>
    </source>
</evidence>
<dbReference type="EMBL" id="MFKT01000009">
    <property type="protein sequence ID" value="OGG53757.1"/>
    <property type="molecule type" value="Genomic_DNA"/>
</dbReference>
<dbReference type="PANTHER" id="PTHR15184">
    <property type="entry name" value="ATP SYNTHASE"/>
    <property type="match status" value="1"/>
</dbReference>
<dbReference type="Gene3D" id="3.40.50.12240">
    <property type="match status" value="1"/>
</dbReference>
<evidence type="ECO:0000256" key="5">
    <source>
        <dbReference type="ARBA" id="ARBA00022840"/>
    </source>
</evidence>
<dbReference type="InterPro" id="IPR050053">
    <property type="entry name" value="ATPase_alpha/beta_chains"/>
</dbReference>
<keyword evidence="10" id="KW-0066">ATP synthesis</keyword>
<evidence type="ECO:0000256" key="2">
    <source>
        <dbReference type="ARBA" id="ARBA00008936"/>
    </source>
</evidence>
<dbReference type="InterPro" id="IPR000194">
    <property type="entry name" value="ATPase_F1/V1/A1_a/bsu_nucl-bd"/>
</dbReference>
<dbReference type="GO" id="GO:0005524">
    <property type="term" value="F:ATP binding"/>
    <property type="evidence" value="ECO:0007669"/>
    <property type="project" value="UniProtKB-KW"/>
</dbReference>
<feature type="domain" description="ATP synthase A/B type C-terminal" evidence="12">
    <location>
        <begin position="364"/>
        <end position="425"/>
    </location>
</feature>
<dbReference type="AlphaFoldDB" id="A0A1F6CXC4"/>
<protein>
    <submittedName>
        <fullName evidence="13">Uncharacterized protein</fullName>
    </submittedName>
</protein>
<organism evidence="13 14">
    <name type="scientific">Candidatus Kaiserbacteria bacterium RIFCSPHIGHO2_01_FULL_53_29</name>
    <dbReference type="NCBI Taxonomy" id="1798480"/>
    <lineage>
        <taxon>Bacteria</taxon>
        <taxon>Candidatus Kaiseribacteriota</taxon>
    </lineage>
</organism>
<evidence type="ECO:0000313" key="13">
    <source>
        <dbReference type="EMBL" id="OGG53757.1"/>
    </source>
</evidence>
<accession>A0A1F6CXC4</accession>
<evidence type="ECO:0000256" key="9">
    <source>
        <dbReference type="ARBA" id="ARBA00023196"/>
    </source>
</evidence>
<feature type="domain" description="ATPase F1/V1/A1 complex alpha/beta subunit nucleotide-binding" evidence="11">
    <location>
        <begin position="148"/>
        <end position="361"/>
    </location>
</feature>
<dbReference type="InterPro" id="IPR027417">
    <property type="entry name" value="P-loop_NTPase"/>
</dbReference>
<dbReference type="Proteomes" id="UP000176863">
    <property type="component" value="Unassembled WGS sequence"/>
</dbReference>
<dbReference type="STRING" id="1798480.A2851_02635"/>
<keyword evidence="6" id="KW-1278">Translocase</keyword>
<dbReference type="SUPFAM" id="SSF50615">
    <property type="entry name" value="N-terminal domain of alpha and beta subunits of F1 ATP synthase"/>
    <property type="match status" value="1"/>
</dbReference>
<reference evidence="13 14" key="1">
    <citation type="journal article" date="2016" name="Nat. Commun.">
        <title>Thousands of microbial genomes shed light on interconnected biogeochemical processes in an aquifer system.</title>
        <authorList>
            <person name="Anantharaman K."/>
            <person name="Brown C.T."/>
            <person name="Hug L.A."/>
            <person name="Sharon I."/>
            <person name="Castelle C.J."/>
            <person name="Probst A.J."/>
            <person name="Thomas B.C."/>
            <person name="Singh A."/>
            <person name="Wilkins M.J."/>
            <person name="Karaoz U."/>
            <person name="Brodie E.L."/>
            <person name="Williams K.H."/>
            <person name="Hubbard S.S."/>
            <person name="Banfield J.F."/>
        </authorList>
    </citation>
    <scope>NUCLEOTIDE SEQUENCE [LARGE SCALE GENOMIC DNA]</scope>
</reference>
<evidence type="ECO:0000256" key="7">
    <source>
        <dbReference type="ARBA" id="ARBA00023065"/>
    </source>
</evidence>
<keyword evidence="7" id="KW-0406">Ion transport</keyword>
<keyword evidence="9" id="KW-0139">CF(1)</keyword>
<evidence type="ECO:0000256" key="6">
    <source>
        <dbReference type="ARBA" id="ARBA00022967"/>
    </source>
</evidence>
<dbReference type="PANTHER" id="PTHR15184:SF71">
    <property type="entry name" value="ATP SYNTHASE SUBUNIT BETA, MITOCHONDRIAL"/>
    <property type="match status" value="1"/>
</dbReference>
<dbReference type="InterPro" id="IPR036121">
    <property type="entry name" value="ATPase_F1/V1/A1_a/bsu_N_sf"/>
</dbReference>
<keyword evidence="5" id="KW-0067">ATP-binding</keyword>
<dbReference type="GO" id="GO:0046933">
    <property type="term" value="F:proton-transporting ATP synthase activity, rotational mechanism"/>
    <property type="evidence" value="ECO:0007669"/>
    <property type="project" value="TreeGrafter"/>
</dbReference>
<evidence type="ECO:0000259" key="12">
    <source>
        <dbReference type="Pfam" id="PF22919"/>
    </source>
</evidence>
<evidence type="ECO:0000256" key="1">
    <source>
        <dbReference type="ARBA" id="ARBA00004370"/>
    </source>
</evidence>
<evidence type="ECO:0000259" key="11">
    <source>
        <dbReference type="Pfam" id="PF00006"/>
    </source>
</evidence>
<keyword evidence="3" id="KW-0813">Transport</keyword>
<comment type="caution">
    <text evidence="13">The sequence shown here is derived from an EMBL/GenBank/DDBJ whole genome shotgun (WGS) entry which is preliminary data.</text>
</comment>
<dbReference type="SUPFAM" id="SSF52540">
    <property type="entry name" value="P-loop containing nucleoside triphosphate hydrolases"/>
    <property type="match status" value="1"/>
</dbReference>
<sequence length="475" mass="52061">MEKITSEGERSSQGSSMPFVGSVRKVSGQIVVVECEDAYRPQLQECLTARDDASVRLEAYAYSDGRMLSCLLLSASDALPRNTKIVSTGRRITVPVGRGILGRAMNLYGEPVDGRGPIHAEGERSIYPEANIARVRELARPGKVLETGIKTIDFFAPLQKGAKMALVGGAGVGKTIIQTEILRNIIQSNKGVSIFAGIGERIREGHALWHILEQQKVLERTALMFGYVNKNAAVRFRTAASAAALAEYFRDECGEDVLFFVDNVFRFLQAGSELSTILGEIPSQSGYQPTLQTEIAQFENRLATTRKASVTSVQTIYVPADEFANPAVTAAIAHMDAVIILSRDFTQRGWHPAIDPFRSMSDAINPQIIGEDHYQTVIEAMGVLNQYDRLARVVSVVGEEELSAQNQQTYQRAERILHYMTQPLYATELEAGRGGVTVRLADVVRDVQAILRGDLDSVSPEKLLFIGDLKSAGLL</sequence>
<name>A0A1F6CXC4_9BACT</name>
<gene>
    <name evidence="13" type="ORF">A2851_02635</name>
</gene>